<dbReference type="AlphaFoldDB" id="A0A1G8D773"/>
<name>A0A1G8D773_9NOCA</name>
<keyword evidence="3" id="KW-1185">Reference proteome</keyword>
<dbReference type="Proteomes" id="UP000183263">
    <property type="component" value="Unassembled WGS sequence"/>
</dbReference>
<feature type="region of interest" description="Disordered" evidence="1">
    <location>
        <begin position="1"/>
        <end position="38"/>
    </location>
</feature>
<feature type="compositionally biased region" description="Basic and acidic residues" evidence="1">
    <location>
        <begin position="20"/>
        <end position="30"/>
    </location>
</feature>
<accession>A0A1G8D773</accession>
<sequence length="87" mass="9284">MEDGAGKLHRTRRPVGPDHAPYDTHGRETPPARNPGGFRAGGVVLGVAWVRQLNESPHAHEPVALGLSMVKPCFSMVSTKSMDAPST</sequence>
<proteinExistence type="predicted"/>
<evidence type="ECO:0000256" key="1">
    <source>
        <dbReference type="SAM" id="MobiDB-lite"/>
    </source>
</evidence>
<organism evidence="2 3">
    <name type="scientific">Rhodococcus triatomae</name>
    <dbReference type="NCBI Taxonomy" id="300028"/>
    <lineage>
        <taxon>Bacteria</taxon>
        <taxon>Bacillati</taxon>
        <taxon>Actinomycetota</taxon>
        <taxon>Actinomycetes</taxon>
        <taxon>Mycobacteriales</taxon>
        <taxon>Nocardiaceae</taxon>
        <taxon>Rhodococcus</taxon>
    </lineage>
</organism>
<evidence type="ECO:0000313" key="2">
    <source>
        <dbReference type="EMBL" id="SDH53576.1"/>
    </source>
</evidence>
<gene>
    <name evidence="2" type="ORF">SAMN05444695_102223</name>
</gene>
<protein>
    <submittedName>
        <fullName evidence="2">Uncharacterized protein</fullName>
    </submittedName>
</protein>
<evidence type="ECO:0000313" key="3">
    <source>
        <dbReference type="Proteomes" id="UP000183263"/>
    </source>
</evidence>
<reference evidence="2 3" key="1">
    <citation type="submission" date="2016-10" db="EMBL/GenBank/DDBJ databases">
        <authorList>
            <person name="de Groot N.N."/>
        </authorList>
    </citation>
    <scope>NUCLEOTIDE SEQUENCE [LARGE SCALE GENOMIC DNA]</scope>
    <source>
        <strain evidence="2 3">DSM 44892</strain>
    </source>
</reference>
<dbReference type="EMBL" id="FNDN01000002">
    <property type="protein sequence ID" value="SDH53576.1"/>
    <property type="molecule type" value="Genomic_DNA"/>
</dbReference>